<keyword evidence="3" id="KW-1185">Reference proteome</keyword>
<name>A0A150XQV7_ROSEK</name>
<dbReference type="EMBL" id="LQZQ01000003">
    <property type="protein sequence ID" value="KYG81074.1"/>
    <property type="molecule type" value="Genomic_DNA"/>
</dbReference>
<feature type="signal peptide" evidence="1">
    <location>
        <begin position="1"/>
        <end position="25"/>
    </location>
</feature>
<accession>A0A150XQV7</accession>
<keyword evidence="1" id="KW-0732">Signal</keyword>
<sequence length="203" mass="22966">MLHNKPKFHFFLLLFSCLLTLSCVGTNTKSTIINNYTGEINRILLIIESEVPFKAFSEGLSEELYKEFGLRNIHLKSKFSFPSPAKRDTSMLKYLNKNFDTDWLLEIRQTRAYDTPSFSSPPTYNGSMWVGGTISASQTKLELELTLTDYRTMSTIWTSTMKLSSGNGITIGGLKDGYGKTTTARKIMKTLTKDGLLIPFETR</sequence>
<feature type="chain" id="PRO_5007575044" description="DUF4136 domain-containing protein" evidence="1">
    <location>
        <begin position="26"/>
        <end position="203"/>
    </location>
</feature>
<protein>
    <recommendedName>
        <fullName evidence="4">DUF4136 domain-containing protein</fullName>
    </recommendedName>
</protein>
<evidence type="ECO:0008006" key="4">
    <source>
        <dbReference type="Google" id="ProtNLM"/>
    </source>
</evidence>
<gene>
    <name evidence="2" type="ORF">MB14_14965</name>
</gene>
<dbReference type="AlphaFoldDB" id="A0A150XQV7"/>
<evidence type="ECO:0000313" key="3">
    <source>
        <dbReference type="Proteomes" id="UP000075583"/>
    </source>
</evidence>
<dbReference type="PROSITE" id="PS51257">
    <property type="entry name" value="PROKAR_LIPOPROTEIN"/>
    <property type="match status" value="1"/>
</dbReference>
<dbReference type="Proteomes" id="UP000075583">
    <property type="component" value="Unassembled WGS sequence"/>
</dbReference>
<reference evidence="2" key="1">
    <citation type="submission" date="2016-01" db="EMBL/GenBank/DDBJ databases">
        <title>Genome sequencing of Roseivirga ehrenbergii KMM 6017.</title>
        <authorList>
            <person name="Selvaratnam C."/>
            <person name="Thevarajoo S."/>
            <person name="Goh K.M."/>
            <person name="Ee R."/>
            <person name="Chan K.-G."/>
            <person name="Chong C.S."/>
        </authorList>
    </citation>
    <scope>NUCLEOTIDE SEQUENCE [LARGE SCALE GENOMIC DNA]</scope>
    <source>
        <strain evidence="2">KMM 6017</strain>
    </source>
</reference>
<proteinExistence type="predicted"/>
<comment type="caution">
    <text evidence="2">The sequence shown here is derived from an EMBL/GenBank/DDBJ whole genome shotgun (WGS) entry which is preliminary data.</text>
</comment>
<evidence type="ECO:0000313" key="2">
    <source>
        <dbReference type="EMBL" id="KYG81074.1"/>
    </source>
</evidence>
<organism evidence="2 3">
    <name type="scientific">Roseivirga ehrenbergii (strain DSM 102268 / JCM 13514 / KCTC 12282 / NCIMB 14502 / KMM 6017)</name>
    <dbReference type="NCBI Taxonomy" id="279360"/>
    <lineage>
        <taxon>Bacteria</taxon>
        <taxon>Pseudomonadati</taxon>
        <taxon>Bacteroidota</taxon>
        <taxon>Cytophagia</taxon>
        <taxon>Cytophagales</taxon>
        <taxon>Roseivirgaceae</taxon>
        <taxon>Roseivirga</taxon>
    </lineage>
</organism>
<dbReference type="RefSeq" id="WP_062589683.1">
    <property type="nucleotide sequence ID" value="NZ_SMGS01000005.1"/>
</dbReference>
<evidence type="ECO:0000256" key="1">
    <source>
        <dbReference type="SAM" id="SignalP"/>
    </source>
</evidence>